<dbReference type="AlphaFoldDB" id="A0A5N0TQS2"/>
<feature type="region of interest" description="Disordered" evidence="1">
    <location>
        <begin position="26"/>
        <end position="58"/>
    </location>
</feature>
<evidence type="ECO:0000313" key="3">
    <source>
        <dbReference type="Proteomes" id="UP000326838"/>
    </source>
</evidence>
<feature type="compositionally biased region" description="Basic and acidic residues" evidence="1">
    <location>
        <begin position="29"/>
        <end position="41"/>
    </location>
</feature>
<keyword evidence="3" id="KW-1185">Reference proteome</keyword>
<name>A0A5N0TQS2_9MICO</name>
<evidence type="ECO:0000256" key="1">
    <source>
        <dbReference type="SAM" id="MobiDB-lite"/>
    </source>
</evidence>
<protein>
    <submittedName>
        <fullName evidence="2">Uncharacterized protein</fullName>
    </submittedName>
</protein>
<dbReference type="Proteomes" id="UP000326838">
    <property type="component" value="Unassembled WGS sequence"/>
</dbReference>
<dbReference type="EMBL" id="VYUY01000003">
    <property type="protein sequence ID" value="KAA9135739.1"/>
    <property type="molecule type" value="Genomic_DNA"/>
</dbReference>
<dbReference type="RefSeq" id="WP_150891593.1">
    <property type="nucleotide sequence ID" value="NZ_VYUY01000003.1"/>
</dbReference>
<evidence type="ECO:0000313" key="2">
    <source>
        <dbReference type="EMBL" id="KAA9135739.1"/>
    </source>
</evidence>
<reference evidence="3" key="1">
    <citation type="submission" date="2019-09" db="EMBL/GenBank/DDBJ databases">
        <title>Mumia zhuanghuii sp. nov. isolated from the intestinal contents of plateau pika (Ochotona curzoniae) in the Qinghai-Tibet plateau of China.</title>
        <authorList>
            <person name="Tian Z."/>
        </authorList>
    </citation>
    <scope>NUCLEOTIDE SEQUENCE [LARGE SCALE GENOMIC DNA]</scope>
    <source>
        <strain evidence="3">L-033</strain>
    </source>
</reference>
<gene>
    <name evidence="2" type="ORF">F6B40_00630</name>
</gene>
<accession>A0A5N0TQS2</accession>
<comment type="caution">
    <text evidence="2">The sequence shown here is derived from an EMBL/GenBank/DDBJ whole genome shotgun (WGS) entry which is preliminary data.</text>
</comment>
<sequence length="247" mass="27109">MTVYTGSIATHRATLANATECASTTARRLGAEQRSAHEHNDPNLSAGGNDAEAQRRKGAVQRMAATEATSQRTAAVEARDYLTRTLDENRPQITDYARAQAGWAQARMYLDNGHTLWHILANADEALTLAVEQFGPHYLRSQRDPSKLWGLRFTPDATRDPIEASVRELQAAVMERLAAVVTDPALADLIRATLEAEVAFAAADPWWRQLDAIASGRTFDGLRAATEARRADQLKASRLTETLTRTA</sequence>
<organism evidence="2 3">
    <name type="scientific">Microbacterium caowuchunii</name>
    <dbReference type="NCBI Taxonomy" id="2614638"/>
    <lineage>
        <taxon>Bacteria</taxon>
        <taxon>Bacillati</taxon>
        <taxon>Actinomycetota</taxon>
        <taxon>Actinomycetes</taxon>
        <taxon>Micrococcales</taxon>
        <taxon>Microbacteriaceae</taxon>
        <taxon>Microbacterium</taxon>
    </lineage>
</organism>
<proteinExistence type="predicted"/>